<keyword evidence="6" id="KW-0961">Cell wall biogenesis/degradation</keyword>
<keyword evidence="3 9" id="KW-0378">Hydrolase</keyword>
<gene>
    <name evidence="9" type="ORF">ACFQDM_16205</name>
</gene>
<keyword evidence="10" id="KW-1185">Reference proteome</keyword>
<keyword evidence="4" id="KW-0133">Cell shape</keyword>
<dbReference type="PRINTS" id="PR00725">
    <property type="entry name" value="DADACBPTASE1"/>
</dbReference>
<dbReference type="EMBL" id="JBHSSW010000066">
    <property type="protein sequence ID" value="MFC6199625.1"/>
    <property type="molecule type" value="Genomic_DNA"/>
</dbReference>
<dbReference type="SUPFAM" id="SSF56601">
    <property type="entry name" value="beta-lactamase/transpeptidase-like"/>
    <property type="match status" value="1"/>
</dbReference>
<evidence type="ECO:0000256" key="4">
    <source>
        <dbReference type="ARBA" id="ARBA00022960"/>
    </source>
</evidence>
<dbReference type="GO" id="GO:0004180">
    <property type="term" value="F:carboxypeptidase activity"/>
    <property type="evidence" value="ECO:0007669"/>
    <property type="project" value="UniProtKB-KW"/>
</dbReference>
<dbReference type="EC" id="3.4.-.-" evidence="9"/>
<accession>A0ABW1SD77</accession>
<keyword evidence="9" id="KW-0121">Carboxypeptidase</keyword>
<dbReference type="InterPro" id="IPR001967">
    <property type="entry name" value="Peptidase_S11_N"/>
</dbReference>
<evidence type="ECO:0000256" key="1">
    <source>
        <dbReference type="ARBA" id="ARBA00007164"/>
    </source>
</evidence>
<evidence type="ECO:0000259" key="8">
    <source>
        <dbReference type="Pfam" id="PF00768"/>
    </source>
</evidence>
<dbReference type="Gene3D" id="3.40.710.10">
    <property type="entry name" value="DD-peptidase/beta-lactamase superfamily"/>
    <property type="match status" value="1"/>
</dbReference>
<dbReference type="PANTHER" id="PTHR21581">
    <property type="entry name" value="D-ALANYL-D-ALANINE CARBOXYPEPTIDASE"/>
    <property type="match status" value="1"/>
</dbReference>
<evidence type="ECO:0000256" key="5">
    <source>
        <dbReference type="ARBA" id="ARBA00022984"/>
    </source>
</evidence>
<evidence type="ECO:0000256" key="3">
    <source>
        <dbReference type="ARBA" id="ARBA00022801"/>
    </source>
</evidence>
<comment type="similarity">
    <text evidence="1 7">Belongs to the peptidase S11 family.</text>
</comment>
<keyword evidence="2" id="KW-0732">Signal</keyword>
<sequence>MSLTALLPSNIIRKLAATLTIITLAAVTPMVSQADEKYASIVVDMETGQVLHSRYADSPRYPASITKVMTLYMVFDALDNGELTLTERLPVSREAAMAPPSKLGLAPGSTISVEDAILALVTKSANDVARVLGERLGGSESRFAALMTVKARALDMNNTRFYNASGLPDARQVTTARDLSKLATRMMEDHGDYYRYFSTKSFTYNSRNYGNHNRLLGTVEGVDGIKTGYTNASGYNLMASAVRQDRRVIAIMLGGATSKARNDHVTDLLEAAFTAIAATAPSAPDLRTRIAFQQVQEPGADTASILASNVQLEQGSAAE</sequence>
<feature type="domain" description="Peptidase S11 D-alanyl-D-alanine carboxypeptidase A N-terminal" evidence="8">
    <location>
        <begin position="39"/>
        <end position="256"/>
    </location>
</feature>
<keyword evidence="5" id="KW-0573">Peptidoglycan synthesis</keyword>
<reference evidence="10" key="1">
    <citation type="journal article" date="2019" name="Int. J. Syst. Evol. Microbiol.">
        <title>The Global Catalogue of Microorganisms (GCM) 10K type strain sequencing project: providing services to taxonomists for standard genome sequencing and annotation.</title>
        <authorList>
            <consortium name="The Broad Institute Genomics Platform"/>
            <consortium name="The Broad Institute Genome Sequencing Center for Infectious Disease"/>
            <person name="Wu L."/>
            <person name="Ma J."/>
        </authorList>
    </citation>
    <scope>NUCLEOTIDE SEQUENCE [LARGE SCALE GENOMIC DNA]</scope>
    <source>
        <strain evidence="10">CGMCC-1.15741</strain>
    </source>
</reference>
<evidence type="ECO:0000256" key="6">
    <source>
        <dbReference type="ARBA" id="ARBA00023316"/>
    </source>
</evidence>
<evidence type="ECO:0000256" key="7">
    <source>
        <dbReference type="RuleBase" id="RU004016"/>
    </source>
</evidence>
<protein>
    <submittedName>
        <fullName evidence="9">D-alanyl-D-alanine carboxypeptidase family protein</fullName>
        <ecNumber evidence="9">3.4.-.-</ecNumber>
    </submittedName>
</protein>
<dbReference type="InterPro" id="IPR018044">
    <property type="entry name" value="Peptidase_S11"/>
</dbReference>
<dbReference type="Pfam" id="PF00768">
    <property type="entry name" value="Peptidase_S11"/>
    <property type="match status" value="1"/>
</dbReference>
<proteinExistence type="inferred from homology"/>
<dbReference type="Proteomes" id="UP001596303">
    <property type="component" value="Unassembled WGS sequence"/>
</dbReference>
<dbReference type="InterPro" id="IPR012338">
    <property type="entry name" value="Beta-lactam/transpept-like"/>
</dbReference>
<dbReference type="RefSeq" id="WP_377380832.1">
    <property type="nucleotide sequence ID" value="NZ_JBHSSW010000066.1"/>
</dbReference>
<comment type="caution">
    <text evidence="9">The sequence shown here is derived from an EMBL/GenBank/DDBJ whole genome shotgun (WGS) entry which is preliminary data.</text>
</comment>
<evidence type="ECO:0000313" key="10">
    <source>
        <dbReference type="Proteomes" id="UP001596303"/>
    </source>
</evidence>
<evidence type="ECO:0000313" key="9">
    <source>
        <dbReference type="EMBL" id="MFC6199625.1"/>
    </source>
</evidence>
<keyword evidence="9" id="KW-0645">Protease</keyword>
<organism evidence="9 10">
    <name type="scientific">Ponticaulis profundi</name>
    <dbReference type="NCBI Taxonomy" id="2665222"/>
    <lineage>
        <taxon>Bacteria</taxon>
        <taxon>Pseudomonadati</taxon>
        <taxon>Pseudomonadota</taxon>
        <taxon>Alphaproteobacteria</taxon>
        <taxon>Hyphomonadales</taxon>
        <taxon>Hyphomonadaceae</taxon>
        <taxon>Ponticaulis</taxon>
    </lineage>
</organism>
<name>A0ABW1SD77_9PROT</name>
<evidence type="ECO:0000256" key="2">
    <source>
        <dbReference type="ARBA" id="ARBA00022729"/>
    </source>
</evidence>
<dbReference type="PANTHER" id="PTHR21581:SF6">
    <property type="entry name" value="TRAFFICKING PROTEIN PARTICLE COMPLEX SUBUNIT 12"/>
    <property type="match status" value="1"/>
</dbReference>